<protein>
    <submittedName>
        <fullName evidence="3">Uncharacterized protein</fullName>
    </submittedName>
</protein>
<gene>
    <name evidence="3" type="ORF">GF068_28605</name>
</gene>
<feature type="compositionally biased region" description="Gly residues" evidence="1">
    <location>
        <begin position="491"/>
        <end position="520"/>
    </location>
</feature>
<reference evidence="3 4" key="1">
    <citation type="submission" date="2019-10" db="EMBL/GenBank/DDBJ databases">
        <title>A soil myxobacterium in the family Polyangiaceae.</title>
        <authorList>
            <person name="Li Y."/>
            <person name="Wang J."/>
        </authorList>
    </citation>
    <scope>NUCLEOTIDE SEQUENCE [LARGE SCALE GENOMIC DNA]</scope>
    <source>
        <strain evidence="3 4">DSM 14734</strain>
    </source>
</reference>
<feature type="compositionally biased region" description="Low complexity" evidence="1">
    <location>
        <begin position="471"/>
        <end position="484"/>
    </location>
</feature>
<dbReference type="OrthoDB" id="5488709at2"/>
<feature type="region of interest" description="Disordered" evidence="1">
    <location>
        <begin position="341"/>
        <end position="577"/>
    </location>
</feature>
<dbReference type="Proteomes" id="UP000440224">
    <property type="component" value="Unassembled WGS sequence"/>
</dbReference>
<feature type="transmembrane region" description="Helical" evidence="2">
    <location>
        <begin position="33"/>
        <end position="53"/>
    </location>
</feature>
<dbReference type="AlphaFoldDB" id="A0A6N7PZD7"/>
<evidence type="ECO:0000313" key="3">
    <source>
        <dbReference type="EMBL" id="MRG95850.1"/>
    </source>
</evidence>
<comment type="caution">
    <text evidence="3">The sequence shown here is derived from an EMBL/GenBank/DDBJ whole genome shotgun (WGS) entry which is preliminary data.</text>
</comment>
<evidence type="ECO:0000256" key="2">
    <source>
        <dbReference type="SAM" id="Phobius"/>
    </source>
</evidence>
<feature type="compositionally biased region" description="Basic and acidic residues" evidence="1">
    <location>
        <begin position="341"/>
        <end position="350"/>
    </location>
</feature>
<feature type="transmembrane region" description="Helical" evidence="2">
    <location>
        <begin position="59"/>
        <end position="78"/>
    </location>
</feature>
<dbReference type="EMBL" id="WJIE01000009">
    <property type="protein sequence ID" value="MRG95850.1"/>
    <property type="molecule type" value="Genomic_DNA"/>
</dbReference>
<keyword evidence="4" id="KW-1185">Reference proteome</keyword>
<feature type="compositionally biased region" description="Basic and acidic residues" evidence="1">
    <location>
        <begin position="437"/>
        <end position="451"/>
    </location>
</feature>
<accession>A0A6N7PZD7</accession>
<evidence type="ECO:0000313" key="4">
    <source>
        <dbReference type="Proteomes" id="UP000440224"/>
    </source>
</evidence>
<sequence length="618" mass="65697">MSKRPPSPEDRPFRDAFQSFAGRVRRRLAFERMLSGAAIGLVLGAGAAAAAWQTRHGALRPWMAAGGALGAAAGAIVARRKRWRDEEVALFLDGRLGGKESIATAIELDREDERDDPARAVVLSQAQTVLEKASPKDARPRFVRIHHLAIPLGLAAIGYMSLLPLPALPPPPPAPPGVEQVKLADIKGLDKIIDLANTNARDDAQRKRLDKIAEDAKKLRQKLREGMEKREAQAQIGKLKDAITAERLSLGDGEQRQGLESALGKLAENPDLSDAAKALGDRDLVSFDDAMEDLANKLEKQDRERAKKTLEEAAEAARKQNAPDVAKALEEQKKRLEEMAKKNEKLKELGEAIGEGLSEDAKEALKDPGSGKGGSKEQQKLAEKLEEALGKLTPEERKRLAENMKKRAAQMSGEEAPGEGPSKEQLEELAEELGSEEGQKRLAEELKKMAEPEPEGSEEGERQKRLEDAQKGLGEAEGQLGGAPMPVPMPGQGGPGNKPGSGNKPGGKNGNGGPGSGGKDQGQPFAGHSEGGGPGDHKGQTGVVDGPGVKARATGPINKGKPMPGLVMGRTTGRAGESANIQGTGALGQAAAGELGAIERSDVPEEYREQVGRYFQPK</sequence>
<dbReference type="RefSeq" id="WP_153822666.1">
    <property type="nucleotide sequence ID" value="NZ_WJIE01000009.1"/>
</dbReference>
<keyword evidence="2" id="KW-1133">Transmembrane helix</keyword>
<keyword evidence="2" id="KW-0812">Transmembrane</keyword>
<feature type="compositionally biased region" description="Basic and acidic residues" evidence="1">
    <location>
        <begin position="298"/>
        <end position="318"/>
    </location>
</feature>
<feature type="transmembrane region" description="Helical" evidence="2">
    <location>
        <begin position="148"/>
        <end position="168"/>
    </location>
</feature>
<feature type="compositionally biased region" description="Basic and acidic residues" evidence="1">
    <location>
        <begin position="459"/>
        <end position="470"/>
    </location>
</feature>
<keyword evidence="2" id="KW-0472">Membrane</keyword>
<organism evidence="3 4">
    <name type="scientific">Polyangium spumosum</name>
    <dbReference type="NCBI Taxonomy" id="889282"/>
    <lineage>
        <taxon>Bacteria</taxon>
        <taxon>Pseudomonadati</taxon>
        <taxon>Myxococcota</taxon>
        <taxon>Polyangia</taxon>
        <taxon>Polyangiales</taxon>
        <taxon>Polyangiaceae</taxon>
        <taxon>Polyangium</taxon>
    </lineage>
</organism>
<name>A0A6N7PZD7_9BACT</name>
<feature type="region of interest" description="Disordered" evidence="1">
    <location>
        <begin position="298"/>
        <end position="327"/>
    </location>
</feature>
<evidence type="ECO:0000256" key="1">
    <source>
        <dbReference type="SAM" id="MobiDB-lite"/>
    </source>
</evidence>
<proteinExistence type="predicted"/>
<feature type="compositionally biased region" description="Basic and acidic residues" evidence="1">
    <location>
        <begin position="374"/>
        <end position="405"/>
    </location>
</feature>